<gene>
    <name evidence="1" type="ORF">METZ01_LOCUS346467</name>
</gene>
<name>A0A382R799_9ZZZZ</name>
<proteinExistence type="predicted"/>
<dbReference type="Pfam" id="PF13783">
    <property type="entry name" value="DUF4177"/>
    <property type="match status" value="1"/>
</dbReference>
<sequence>MQNWEYKTTEISIDYSARTSAFDSGLMKVRISREEIEKHLNWLGAEGWELVSTNWGKSAIPAFVCFWKRPKQ</sequence>
<evidence type="ECO:0000313" key="1">
    <source>
        <dbReference type="EMBL" id="SVC93613.1"/>
    </source>
</evidence>
<accession>A0A382R799</accession>
<reference evidence="1" key="1">
    <citation type="submission" date="2018-05" db="EMBL/GenBank/DDBJ databases">
        <authorList>
            <person name="Lanie J.A."/>
            <person name="Ng W.-L."/>
            <person name="Kazmierczak K.M."/>
            <person name="Andrzejewski T.M."/>
            <person name="Davidsen T.M."/>
            <person name="Wayne K.J."/>
            <person name="Tettelin H."/>
            <person name="Glass J.I."/>
            <person name="Rusch D."/>
            <person name="Podicherti R."/>
            <person name="Tsui H.-C.T."/>
            <person name="Winkler M.E."/>
        </authorList>
    </citation>
    <scope>NUCLEOTIDE SEQUENCE</scope>
</reference>
<evidence type="ECO:0008006" key="2">
    <source>
        <dbReference type="Google" id="ProtNLM"/>
    </source>
</evidence>
<organism evidence="1">
    <name type="scientific">marine metagenome</name>
    <dbReference type="NCBI Taxonomy" id="408172"/>
    <lineage>
        <taxon>unclassified sequences</taxon>
        <taxon>metagenomes</taxon>
        <taxon>ecological metagenomes</taxon>
    </lineage>
</organism>
<dbReference type="EMBL" id="UINC01119641">
    <property type="protein sequence ID" value="SVC93613.1"/>
    <property type="molecule type" value="Genomic_DNA"/>
</dbReference>
<dbReference type="InterPro" id="IPR025234">
    <property type="entry name" value="YjzH-like"/>
</dbReference>
<dbReference type="AlphaFoldDB" id="A0A382R799"/>
<protein>
    <recommendedName>
        <fullName evidence="2">DUF4177 domain-containing protein</fullName>
    </recommendedName>
</protein>